<evidence type="ECO:0000256" key="3">
    <source>
        <dbReference type="ARBA" id="ARBA00048132"/>
    </source>
</evidence>
<name>A0A7W4UT56_LEIAQ</name>
<evidence type="ECO:0000313" key="6">
    <source>
        <dbReference type="Proteomes" id="UP000538196"/>
    </source>
</evidence>
<keyword evidence="6" id="KW-1185">Reference proteome</keyword>
<dbReference type="Pfam" id="PF07992">
    <property type="entry name" value="Pyr_redox_2"/>
    <property type="match status" value="1"/>
</dbReference>
<sequence length="314" mass="32522">MQNDGFDVIMAGGGAAGLSAGLMLARARRSVLVLDAGAPRNAPAAAVHGLFARDGVPPAELTAVGREEVRRYGGEVRAASVTDARRDGDDIVVTADGDELRARRLLIATGLVDDLPDIPGVREHWGHDVVHCPYCHGWEVRDTAIGVLALGPRAVHQAQLFRQWSDDVVLFTNGFPAPSADESEQLAARDIRVVEGAVTAVESTDGRVTGLRLADGSVVPRATIAIGPAALVRLPFAAGLGLATAEHPSGMGEHLPADPAGRTAVPGVWAAGNVTDPFAQVGAAAASAAFAAAQLNMELVQEDVERAVAERRAG</sequence>
<evidence type="ECO:0000259" key="4">
    <source>
        <dbReference type="Pfam" id="PF07992"/>
    </source>
</evidence>
<dbReference type="SUPFAM" id="SSF51905">
    <property type="entry name" value="FAD/NAD(P)-binding domain"/>
    <property type="match status" value="1"/>
</dbReference>
<dbReference type="Proteomes" id="UP000538196">
    <property type="component" value="Unassembled WGS sequence"/>
</dbReference>
<organism evidence="5 6">
    <name type="scientific">Leifsonia aquatica</name>
    <name type="common">Corynebacterium aquaticum</name>
    <dbReference type="NCBI Taxonomy" id="144185"/>
    <lineage>
        <taxon>Bacteria</taxon>
        <taxon>Bacillati</taxon>
        <taxon>Actinomycetota</taxon>
        <taxon>Actinomycetes</taxon>
        <taxon>Micrococcales</taxon>
        <taxon>Microbacteriaceae</taxon>
        <taxon>Leifsonia</taxon>
    </lineage>
</organism>
<reference evidence="5 6" key="1">
    <citation type="submission" date="2020-08" db="EMBL/GenBank/DDBJ databases">
        <title>Sequencing the genomes of 1000 actinobacteria strains.</title>
        <authorList>
            <person name="Klenk H.-P."/>
        </authorList>
    </citation>
    <scope>NUCLEOTIDE SEQUENCE [LARGE SCALE GENOMIC DNA]</scope>
    <source>
        <strain evidence="5 6">DSM 20146</strain>
    </source>
</reference>
<comment type="catalytic activity">
    <reaction evidence="3">
        <text>[thioredoxin]-dithiol + NADP(+) = [thioredoxin]-disulfide + NADPH + H(+)</text>
        <dbReference type="Rhea" id="RHEA:20345"/>
        <dbReference type="Rhea" id="RHEA-COMP:10698"/>
        <dbReference type="Rhea" id="RHEA-COMP:10700"/>
        <dbReference type="ChEBI" id="CHEBI:15378"/>
        <dbReference type="ChEBI" id="CHEBI:29950"/>
        <dbReference type="ChEBI" id="CHEBI:50058"/>
        <dbReference type="ChEBI" id="CHEBI:57783"/>
        <dbReference type="ChEBI" id="CHEBI:58349"/>
        <dbReference type="EC" id="1.8.1.9"/>
    </reaction>
</comment>
<dbReference type="EMBL" id="JACHVP010000001">
    <property type="protein sequence ID" value="MBB2965685.1"/>
    <property type="molecule type" value="Genomic_DNA"/>
</dbReference>
<dbReference type="RefSeq" id="WP_183428107.1">
    <property type="nucleotide sequence ID" value="NZ_JACHVP010000001.1"/>
</dbReference>
<accession>A0A7W4UT56</accession>
<evidence type="ECO:0000256" key="2">
    <source>
        <dbReference type="ARBA" id="ARBA00023002"/>
    </source>
</evidence>
<dbReference type="Gene3D" id="3.50.50.60">
    <property type="entry name" value="FAD/NAD(P)-binding domain"/>
    <property type="match status" value="2"/>
</dbReference>
<feature type="domain" description="FAD/NAD(P)-binding" evidence="4">
    <location>
        <begin position="6"/>
        <end position="286"/>
    </location>
</feature>
<dbReference type="PRINTS" id="PR00368">
    <property type="entry name" value="FADPNR"/>
</dbReference>
<proteinExistence type="predicted"/>
<dbReference type="GO" id="GO:0004791">
    <property type="term" value="F:thioredoxin-disulfide reductase (NADPH) activity"/>
    <property type="evidence" value="ECO:0007669"/>
    <property type="project" value="UniProtKB-EC"/>
</dbReference>
<keyword evidence="1" id="KW-0285">Flavoprotein</keyword>
<dbReference type="AlphaFoldDB" id="A0A7W4UT56"/>
<gene>
    <name evidence="5" type="ORF">FHX33_000417</name>
</gene>
<comment type="caution">
    <text evidence="5">The sequence shown here is derived from an EMBL/GenBank/DDBJ whole genome shotgun (WGS) entry which is preliminary data.</text>
</comment>
<dbReference type="PANTHER" id="PTHR48105">
    <property type="entry name" value="THIOREDOXIN REDUCTASE 1-RELATED-RELATED"/>
    <property type="match status" value="1"/>
</dbReference>
<dbReference type="PRINTS" id="PR00469">
    <property type="entry name" value="PNDRDTASEII"/>
</dbReference>
<evidence type="ECO:0000313" key="5">
    <source>
        <dbReference type="EMBL" id="MBB2965685.1"/>
    </source>
</evidence>
<protein>
    <submittedName>
        <fullName evidence="5">Thioredoxin reductase</fullName>
    </submittedName>
</protein>
<keyword evidence="2" id="KW-0560">Oxidoreductase</keyword>
<evidence type="ECO:0000256" key="1">
    <source>
        <dbReference type="ARBA" id="ARBA00022630"/>
    </source>
</evidence>
<dbReference type="InterPro" id="IPR036188">
    <property type="entry name" value="FAD/NAD-bd_sf"/>
</dbReference>
<dbReference type="InterPro" id="IPR050097">
    <property type="entry name" value="Ferredoxin-NADP_redctase_2"/>
</dbReference>
<dbReference type="InterPro" id="IPR023753">
    <property type="entry name" value="FAD/NAD-binding_dom"/>
</dbReference>